<name>G7V8F8_THELD</name>
<dbReference type="AlphaFoldDB" id="G7V8F8"/>
<dbReference type="OrthoDB" id="4205at2"/>
<organism evidence="1 2">
    <name type="scientific">Thermovirga lienii (strain ATCC BAA-1197 / DSM 17291 / Cas60314)</name>
    <dbReference type="NCBI Taxonomy" id="580340"/>
    <lineage>
        <taxon>Bacteria</taxon>
        <taxon>Thermotogati</taxon>
        <taxon>Synergistota</taxon>
        <taxon>Synergistia</taxon>
        <taxon>Synergistales</taxon>
        <taxon>Thermovirgaceae</taxon>
        <taxon>Thermovirga</taxon>
    </lineage>
</organism>
<sequence length="178" mass="20182">MNWKKALPLVVLALSVLWAVMLYRDLNVTPGERKDKEVPDVTLEDVEVQRDISGDLWTLHAERAQRFGDKNNLELIKVKSVTKDGALWFMDAPRGTVTDDGKVAELWNVKGRAEKFNPPFSWKGKKAQWNQEGNCWLFPEGLSIEGRDFFAEGSLGVVEMSGKVTLEGGAYARWEDQR</sequence>
<dbReference type="Pfam" id="PF06835">
    <property type="entry name" value="LptC"/>
    <property type="match status" value="1"/>
</dbReference>
<evidence type="ECO:0000313" key="2">
    <source>
        <dbReference type="Proteomes" id="UP000005868"/>
    </source>
</evidence>
<evidence type="ECO:0008006" key="3">
    <source>
        <dbReference type="Google" id="ProtNLM"/>
    </source>
</evidence>
<accession>G7V8F8</accession>
<gene>
    <name evidence="1" type="ordered locus">Tlie_0585</name>
</gene>
<dbReference type="InterPro" id="IPR010664">
    <property type="entry name" value="LipoPS_assembly_LptC-rel"/>
</dbReference>
<dbReference type="Proteomes" id="UP000005868">
    <property type="component" value="Chromosome"/>
</dbReference>
<dbReference type="KEGG" id="tli:Tlie_0585"/>
<dbReference type="STRING" id="580340.Tlie_0585"/>
<reference evidence="2" key="1">
    <citation type="submission" date="2011-10" db="EMBL/GenBank/DDBJ databases">
        <title>The complete genome of chromosome of Thermovirga lienii DSM 17291.</title>
        <authorList>
            <consortium name="US DOE Joint Genome Institute (JGI-PGF)"/>
            <person name="Lucas S."/>
            <person name="Copeland A."/>
            <person name="Lapidus A."/>
            <person name="Glavina del Rio T."/>
            <person name="Dalin E."/>
            <person name="Tice H."/>
            <person name="Bruce D."/>
            <person name="Goodwin L."/>
            <person name="Pitluck S."/>
            <person name="Peters L."/>
            <person name="Mikhailova N."/>
            <person name="Saunders E."/>
            <person name="Kyrpides N."/>
            <person name="Mavromatis K."/>
            <person name="Ivanova N."/>
            <person name="Last F.I."/>
            <person name="Brettin T."/>
            <person name="Detter J.C."/>
            <person name="Han C."/>
            <person name="Larimer F."/>
            <person name="Land M."/>
            <person name="Hauser L."/>
            <person name="Markowitz V."/>
            <person name="Cheng J.-F."/>
            <person name="Hugenholtz P."/>
            <person name="Woyke T."/>
            <person name="Wu D."/>
            <person name="Spring S."/>
            <person name="Schroeder M."/>
            <person name="Brambilla E.-M."/>
            <person name="Klenk H.-P."/>
            <person name="Eisen J.A."/>
        </authorList>
    </citation>
    <scope>NUCLEOTIDE SEQUENCE [LARGE SCALE GENOMIC DNA]</scope>
    <source>
        <strain evidence="2">ATCC BAA-1197 / DSM 17291 / Cas60314</strain>
    </source>
</reference>
<dbReference type="HOGENOM" id="CLU_1458411_0_0_0"/>
<proteinExistence type="predicted"/>
<reference evidence="1 2" key="2">
    <citation type="journal article" date="2012" name="Stand. Genomic Sci.">
        <title>Genome sequence of the moderately thermophilic, amino-acid-degrading and sulfur-reducing bacterium Thermovirga lienii type strain (Cas60314(T)).</title>
        <authorList>
            <person name="Goker M."/>
            <person name="Saunders E."/>
            <person name="Lapidus A."/>
            <person name="Nolan M."/>
            <person name="Lucas S."/>
            <person name="Hammon N."/>
            <person name="Deshpande S."/>
            <person name="Cheng J.F."/>
            <person name="Han C."/>
            <person name="Tapia R."/>
            <person name="Goodwin L.A."/>
            <person name="Pitluck S."/>
            <person name="Liolios K."/>
            <person name="Mavromatis K."/>
            <person name="Pagani I."/>
            <person name="Ivanova N."/>
            <person name="Mikhailova N."/>
            <person name="Pati A."/>
            <person name="Chen A."/>
            <person name="Palaniappan K."/>
            <person name="Land M."/>
            <person name="Chang Y.J."/>
            <person name="Jeffries C.D."/>
            <person name="Brambilla E.M."/>
            <person name="Rohde M."/>
            <person name="Spring S."/>
            <person name="Detter J.C."/>
            <person name="Woyke T."/>
            <person name="Bristow J."/>
            <person name="Eisen J.A."/>
            <person name="Markowitz V."/>
            <person name="Hugenholtz P."/>
            <person name="Kyrpides N.C."/>
            <person name="Klenk H.P."/>
        </authorList>
    </citation>
    <scope>NUCLEOTIDE SEQUENCE [LARGE SCALE GENOMIC DNA]</scope>
    <source>
        <strain evidence="2">ATCC BAA-1197 / DSM 17291 / Cas60314</strain>
    </source>
</reference>
<dbReference type="EMBL" id="CP003096">
    <property type="protein sequence ID" value="AER66320.1"/>
    <property type="molecule type" value="Genomic_DNA"/>
</dbReference>
<protein>
    <recommendedName>
        <fullName evidence="3">LPS export ABC transporter periplasmic protein LptC</fullName>
    </recommendedName>
</protein>
<evidence type="ECO:0000313" key="1">
    <source>
        <dbReference type="EMBL" id="AER66320.1"/>
    </source>
</evidence>
<dbReference type="eggNOG" id="ENOG5033ERB">
    <property type="taxonomic scope" value="Bacteria"/>
</dbReference>
<keyword evidence="2" id="KW-1185">Reference proteome</keyword>